<dbReference type="GO" id="GO:0019369">
    <property type="term" value="P:arachidonate metabolic process"/>
    <property type="evidence" value="ECO:0007669"/>
    <property type="project" value="TreeGrafter"/>
</dbReference>
<dbReference type="CDD" id="cd07199">
    <property type="entry name" value="Pat17_PNPLA8_PNPLA9_like"/>
    <property type="match status" value="1"/>
</dbReference>
<dbReference type="GO" id="GO:0008270">
    <property type="term" value="F:zinc ion binding"/>
    <property type="evidence" value="ECO:0007669"/>
    <property type="project" value="UniProtKB-KW"/>
</dbReference>
<dbReference type="InterPro" id="IPR016035">
    <property type="entry name" value="Acyl_Trfase/lysoPLipase"/>
</dbReference>
<dbReference type="SUPFAM" id="SSF52540">
    <property type="entry name" value="P-loop containing nucleoside triphosphate hydrolases"/>
    <property type="match status" value="1"/>
</dbReference>
<dbReference type="RefSeq" id="XP_007801999.1">
    <property type="nucleotide sequence ID" value="XM_007803808.1"/>
</dbReference>
<keyword evidence="5" id="KW-0442">Lipid degradation</keyword>
<dbReference type="eggNOG" id="KOG4231">
    <property type="taxonomic scope" value="Eukaryota"/>
</dbReference>
<evidence type="ECO:0000313" key="12">
    <source>
        <dbReference type="EMBL" id="ERF72328.1"/>
    </source>
</evidence>
<evidence type="ECO:0000256" key="6">
    <source>
        <dbReference type="ARBA" id="ARBA00023098"/>
    </source>
</evidence>
<evidence type="ECO:0000256" key="4">
    <source>
        <dbReference type="ARBA" id="ARBA00022833"/>
    </source>
</evidence>
<evidence type="ECO:0000259" key="11">
    <source>
        <dbReference type="PROSITE" id="PS51635"/>
    </source>
</evidence>
<evidence type="ECO:0000256" key="2">
    <source>
        <dbReference type="ARBA" id="ARBA00022771"/>
    </source>
</evidence>
<evidence type="ECO:0000259" key="10">
    <source>
        <dbReference type="PROSITE" id="PS50089"/>
    </source>
</evidence>
<dbReference type="EMBL" id="KE721110">
    <property type="protein sequence ID" value="ERF72328.1"/>
    <property type="molecule type" value="Genomic_DNA"/>
</dbReference>
<keyword evidence="4" id="KW-0862">Zinc</keyword>
<feature type="domain" description="RING-type" evidence="10">
    <location>
        <begin position="802"/>
        <end position="846"/>
    </location>
</feature>
<evidence type="ECO:0000256" key="7">
    <source>
        <dbReference type="PROSITE-ProRule" id="PRU00175"/>
    </source>
</evidence>
<evidence type="ECO:0000256" key="8">
    <source>
        <dbReference type="PROSITE-ProRule" id="PRU01161"/>
    </source>
</evidence>
<dbReference type="Pfam" id="PF01734">
    <property type="entry name" value="Patatin"/>
    <property type="match status" value="1"/>
</dbReference>
<feature type="region of interest" description="Disordered" evidence="9">
    <location>
        <begin position="358"/>
        <end position="392"/>
    </location>
</feature>
<evidence type="ECO:0000256" key="1">
    <source>
        <dbReference type="ARBA" id="ARBA00022723"/>
    </source>
</evidence>
<dbReference type="PROSITE" id="PS51635">
    <property type="entry name" value="PNPLA"/>
    <property type="match status" value="1"/>
</dbReference>
<dbReference type="PROSITE" id="PS00518">
    <property type="entry name" value="ZF_RING_1"/>
    <property type="match status" value="1"/>
</dbReference>
<feature type="domain" description="PNPLA" evidence="11">
    <location>
        <begin position="871"/>
        <end position="1086"/>
    </location>
</feature>
<dbReference type="InterPro" id="IPR001841">
    <property type="entry name" value="Znf_RING"/>
</dbReference>
<dbReference type="GO" id="GO:0047499">
    <property type="term" value="F:calcium-independent phospholipase A2 activity"/>
    <property type="evidence" value="ECO:0007669"/>
    <property type="project" value="TreeGrafter"/>
</dbReference>
<feature type="short sequence motif" description="DGA/G" evidence="8">
    <location>
        <begin position="1073"/>
        <end position="1075"/>
    </location>
</feature>
<feature type="compositionally biased region" description="Low complexity" evidence="9">
    <location>
        <begin position="17"/>
        <end position="28"/>
    </location>
</feature>
<dbReference type="InterPro" id="IPR002641">
    <property type="entry name" value="PNPLA_dom"/>
</dbReference>
<accession>U1GJJ7</accession>
<evidence type="ECO:0000256" key="3">
    <source>
        <dbReference type="ARBA" id="ARBA00022801"/>
    </source>
</evidence>
<feature type="region of interest" description="Disordered" evidence="9">
    <location>
        <begin position="1363"/>
        <end position="1387"/>
    </location>
</feature>
<comment type="caution">
    <text evidence="8">Lacks conserved residue(s) required for the propagation of feature annotation.</text>
</comment>
<dbReference type="InterPro" id="IPR027417">
    <property type="entry name" value="P-loop_NTPase"/>
</dbReference>
<dbReference type="PANTHER" id="PTHR24185:SF1">
    <property type="entry name" value="CALCIUM-INDEPENDENT PHOSPHOLIPASE A2-GAMMA"/>
    <property type="match status" value="1"/>
</dbReference>
<name>U1GJJ7_ENDPU</name>
<dbReference type="GO" id="GO:0016042">
    <property type="term" value="P:lipid catabolic process"/>
    <property type="evidence" value="ECO:0007669"/>
    <property type="project" value="UniProtKB-KW"/>
</dbReference>
<dbReference type="GO" id="GO:0046486">
    <property type="term" value="P:glycerolipid metabolic process"/>
    <property type="evidence" value="ECO:0007669"/>
    <property type="project" value="UniProtKB-ARBA"/>
</dbReference>
<gene>
    <name evidence="12" type="ORF">EPUS_06084</name>
</gene>
<reference evidence="13" key="1">
    <citation type="journal article" date="2014" name="BMC Genomics">
        <title>Genome characteristics reveal the impact of lichenization on lichen-forming fungus Endocarpon pusillum Hedwig (Verrucariales, Ascomycota).</title>
        <authorList>
            <person name="Wang Y.-Y."/>
            <person name="Liu B."/>
            <person name="Zhang X.-Y."/>
            <person name="Zhou Q.-M."/>
            <person name="Zhang T."/>
            <person name="Li H."/>
            <person name="Yu Y.-F."/>
            <person name="Zhang X.-L."/>
            <person name="Hao X.-Y."/>
            <person name="Wang M."/>
            <person name="Wang L."/>
            <person name="Wei J.-C."/>
        </authorList>
    </citation>
    <scope>NUCLEOTIDE SEQUENCE [LARGE SCALE GENOMIC DNA]</scope>
    <source>
        <strain evidence="13">Z07020 / HMAS-L-300199</strain>
    </source>
</reference>
<dbReference type="HOGENOM" id="CLU_003059_2_1_1"/>
<evidence type="ECO:0000256" key="9">
    <source>
        <dbReference type="SAM" id="MobiDB-lite"/>
    </source>
</evidence>
<protein>
    <recommendedName>
        <fullName evidence="14">PNPLA domain-containing protein</fullName>
    </recommendedName>
</protein>
<feature type="region of interest" description="Disordered" evidence="9">
    <location>
        <begin position="1419"/>
        <end position="1458"/>
    </location>
</feature>
<keyword evidence="13" id="KW-1185">Reference proteome</keyword>
<evidence type="ECO:0000256" key="5">
    <source>
        <dbReference type="ARBA" id="ARBA00022963"/>
    </source>
</evidence>
<dbReference type="Gene3D" id="3.40.50.300">
    <property type="entry name" value="P-loop containing nucleotide triphosphate hydrolases"/>
    <property type="match status" value="1"/>
</dbReference>
<feature type="compositionally biased region" description="Polar residues" evidence="9">
    <location>
        <begin position="1"/>
        <end position="10"/>
    </location>
</feature>
<keyword evidence="3" id="KW-0378">Hydrolase</keyword>
<keyword evidence="1" id="KW-0479">Metal-binding</keyword>
<organism evidence="12 13">
    <name type="scientific">Endocarpon pusillum (strain Z07020 / HMAS-L-300199)</name>
    <name type="common">Lichen-forming fungus</name>
    <dbReference type="NCBI Taxonomy" id="1263415"/>
    <lineage>
        <taxon>Eukaryota</taxon>
        <taxon>Fungi</taxon>
        <taxon>Dikarya</taxon>
        <taxon>Ascomycota</taxon>
        <taxon>Pezizomycotina</taxon>
        <taxon>Eurotiomycetes</taxon>
        <taxon>Chaetothyriomycetidae</taxon>
        <taxon>Verrucariales</taxon>
        <taxon>Verrucariaceae</taxon>
        <taxon>Endocarpon</taxon>
    </lineage>
</organism>
<dbReference type="PANTHER" id="PTHR24185">
    <property type="entry name" value="CALCIUM-INDEPENDENT PHOSPHOLIPASE A2-GAMMA"/>
    <property type="match status" value="1"/>
</dbReference>
<dbReference type="PROSITE" id="PS50089">
    <property type="entry name" value="ZF_RING_2"/>
    <property type="match status" value="1"/>
</dbReference>
<sequence>MGRTQASVSLPQGRKMSNPSESASPSAAVYDQNSLDMFEEDLISFSRPLSATQPAPFILSNNTDFMKPLIPSPEAGDDVAWDLAEECSLLDFDDMKQVPAMFQPQLDAAIQSRMPTAASKPDSWPLAAPIQNSTYPSQGRADAALPSSATNLTPMNEDTMGDDDPEVCCDNAKDENVPCHFCWPCHAVYCDDCWSRQMAHKKRAQTAAGIPHEKTDPSVAKKIRTALEANLTDKEQAMLHVQDEDTSWFGAWKDGKDDMVFQDYGRYANLMAESSARERKVRYPALVSFVGQTGAGKSTLIRLLVELNSSAKKRLQVPVVGSIKQQDTPTSGDVHLYSDPLTSEGRNPVLYADCEGLQGGAREPMGAKSRNKDRRKGTGEEHRQRYISRKPSARWSHCTSEREILWATNERTRSRDYIVGNLYPRLLYTFSDVVVFVMKNPRVIEVVIEQLIQWAAAALETSSNQPVLPHAIIVLNASENAIDPELWDVDKSTAALMESVRRAVHQNHTLRKFAEFWRQRERSIESIESLMLSYYSNVRVVRVPEKGRPKLIFDQLQRLYKEIAKACEQSRESKHKVRMLLNSDDLQPYLQYAFDHFCRGIDFPFDFVQASFTHNPIPSDFGGNILKLAINIMEVWKDKLDGPRIFKELSYIVASCIMLDSARHRTLGPAEKVFPEYIEHCDDALDDFCDRHWPCERMSSGGRCVNVKAGHNTKGHQLKSGQVLAVGDYESSFTPEKYRLVFRDDIYAALARLLQRLQESLSSSESSHLELEEAANIHRDSVLRNFFKHLQGPKEFISSTACFSCLVSTPEHPLPCGHVLCTPCVKAFGTPRGRTFVDMKYCPLHENEAESYFGSVCPISIKPAAAGVRILALDGGGVRAVVELTILQQIERAFGVELPIQAFFDLIIGTGTGGLIALGLGSRTWSVKNCIKNFQYLCERAFTKRKGSGLPGMEFLVSASNHSRYGTKPLETALQAHYGNENLFGGTRLSSDPLSATSRPTKVAVTTTTTNGTVVLLSNYNRTNAKEETSYQFYRSEKPHTEIKTWEAARATSASPRIFRAFSHEASSQIFQDGGIFYINPIEIAMQEKQLIWPDIADAHPDIVLSIGTSHKSRSSRQIAPPARIPRYTKASQAKRLAKLSIDQLQSTSNSEEIWRNFVQNAPLERPKDRYIRLNLPLEADPPKLDEVSSMTTLQEETQSYYTKRREEIRTIADRLIATSFYFELKLKSAVEHEDHSAVRLTGNILCRFPPGSKEIQALGEAFRKRSTDAYNQQYADEDPCFVISERWKSDETLKVVIGTRVVERMMRDSHFHMDQVTFIVSKRIAETNISLSFGDSPSEPIMHPISGFPKCLLEEERKVLSKTRHSSGLSRTRTPTRAHHRGTWTLPDHHKSFDPISRYQHPDYVFPGDADSRAMSQMKQKFAPVSGASSYESSVPNQTLQTTEPESSNSTREAPGFATNWPEMEELTHRPPRGQQADLVYELDSSEVYELATPFPYQTSEPSPAPPYE</sequence>
<dbReference type="SUPFAM" id="SSF52151">
    <property type="entry name" value="FabD/lysophospholipase-like"/>
    <property type="match status" value="1"/>
</dbReference>
<keyword evidence="6" id="KW-0443">Lipid metabolism</keyword>
<feature type="compositionally biased region" description="Polar residues" evidence="9">
    <location>
        <begin position="1428"/>
        <end position="1453"/>
    </location>
</feature>
<dbReference type="OMA" id="DRHWPCE"/>
<evidence type="ECO:0008006" key="14">
    <source>
        <dbReference type="Google" id="ProtNLM"/>
    </source>
</evidence>
<evidence type="ECO:0000313" key="13">
    <source>
        <dbReference type="Proteomes" id="UP000019373"/>
    </source>
</evidence>
<dbReference type="GO" id="GO:0016020">
    <property type="term" value="C:membrane"/>
    <property type="evidence" value="ECO:0007669"/>
    <property type="project" value="TreeGrafter"/>
</dbReference>
<dbReference type="InterPro" id="IPR017907">
    <property type="entry name" value="Znf_RING_CS"/>
</dbReference>
<feature type="region of interest" description="Disordered" evidence="9">
    <location>
        <begin position="1"/>
        <end position="28"/>
    </location>
</feature>
<dbReference type="Proteomes" id="UP000019373">
    <property type="component" value="Unassembled WGS sequence"/>
</dbReference>
<keyword evidence="2 7" id="KW-0863">Zinc-finger</keyword>
<proteinExistence type="predicted"/>
<dbReference type="OrthoDB" id="194358at2759"/>
<dbReference type="Gene3D" id="3.40.1090.10">
    <property type="entry name" value="Cytosolic phospholipase A2 catalytic domain"/>
    <property type="match status" value="1"/>
</dbReference>
<dbReference type="GeneID" id="19241031"/>